<dbReference type="InterPro" id="IPR000210">
    <property type="entry name" value="BTB/POZ_dom"/>
</dbReference>
<gene>
    <name evidence="2" type="ORF">VTL71DRAFT_13062</name>
</gene>
<dbReference type="EMBL" id="JAZHXI010000005">
    <property type="protein sequence ID" value="KAL2071827.1"/>
    <property type="molecule type" value="Genomic_DNA"/>
</dbReference>
<proteinExistence type="predicted"/>
<accession>A0ABR4CP93</accession>
<keyword evidence="3" id="KW-1185">Reference proteome</keyword>
<evidence type="ECO:0000259" key="1">
    <source>
        <dbReference type="PROSITE" id="PS50097"/>
    </source>
</evidence>
<reference evidence="2 3" key="1">
    <citation type="journal article" date="2024" name="Commun. Biol.">
        <title>Comparative genomic analysis of thermophilic fungi reveals convergent evolutionary adaptations and gene losses.</title>
        <authorList>
            <person name="Steindorff A.S."/>
            <person name="Aguilar-Pontes M.V."/>
            <person name="Robinson A.J."/>
            <person name="Andreopoulos B."/>
            <person name="LaButti K."/>
            <person name="Kuo A."/>
            <person name="Mondo S."/>
            <person name="Riley R."/>
            <person name="Otillar R."/>
            <person name="Haridas S."/>
            <person name="Lipzen A."/>
            <person name="Grimwood J."/>
            <person name="Schmutz J."/>
            <person name="Clum A."/>
            <person name="Reid I.D."/>
            <person name="Moisan M.C."/>
            <person name="Butler G."/>
            <person name="Nguyen T.T.M."/>
            <person name="Dewar K."/>
            <person name="Conant G."/>
            <person name="Drula E."/>
            <person name="Henrissat B."/>
            <person name="Hansel C."/>
            <person name="Singer S."/>
            <person name="Hutchinson M.I."/>
            <person name="de Vries R.P."/>
            <person name="Natvig D.O."/>
            <person name="Powell A.J."/>
            <person name="Tsang A."/>
            <person name="Grigoriev I.V."/>
        </authorList>
    </citation>
    <scope>NUCLEOTIDE SEQUENCE [LARGE SCALE GENOMIC DNA]</scope>
    <source>
        <strain evidence="2 3">CBS 494.80</strain>
    </source>
</reference>
<dbReference type="InterPro" id="IPR011333">
    <property type="entry name" value="SKP1/BTB/POZ_sf"/>
</dbReference>
<evidence type="ECO:0000313" key="3">
    <source>
        <dbReference type="Proteomes" id="UP001595075"/>
    </source>
</evidence>
<dbReference type="PROSITE" id="PS50097">
    <property type="entry name" value="BTB"/>
    <property type="match status" value="1"/>
</dbReference>
<comment type="caution">
    <text evidence="2">The sequence shown here is derived from an EMBL/GenBank/DDBJ whole genome shotgun (WGS) entry which is preliminary data.</text>
</comment>
<feature type="domain" description="BTB" evidence="1">
    <location>
        <begin position="16"/>
        <end position="85"/>
    </location>
</feature>
<evidence type="ECO:0000313" key="2">
    <source>
        <dbReference type="EMBL" id="KAL2071827.1"/>
    </source>
</evidence>
<dbReference type="SUPFAM" id="SSF54695">
    <property type="entry name" value="POZ domain"/>
    <property type="match status" value="1"/>
</dbReference>
<sequence>MPASFEEILNSRIFKFTVGQNVDGNSATFPVHEEAIAALSKPLQALVRSGLSESETGHATWDNVSKETFVRFAQFAYTGDYSVPKLMPREVVALHDKDPNVEDTPFEEDMPLEKVAEEMTPYDHQFHAFGSRNWKRDRKGRRYEATHEDPEPDLTLSKFQRALIEPHSLHNYAADAFDPPKSFEHNKIYSSAFVGHASLWVLGDYQLVESLKALALYKLHKTLSIFQLSKENISDVVDLARYAYSDEGAGSKEGISELRNLVCLFLAVHRKVLCNDDGFLNLMAEGGPLVKDFFKYSTT</sequence>
<name>A0ABR4CP93_9HELO</name>
<dbReference type="Gene3D" id="3.30.710.10">
    <property type="entry name" value="Potassium Channel Kv1.1, Chain A"/>
    <property type="match status" value="1"/>
</dbReference>
<organism evidence="2 3">
    <name type="scientific">Oculimacula yallundae</name>
    <dbReference type="NCBI Taxonomy" id="86028"/>
    <lineage>
        <taxon>Eukaryota</taxon>
        <taxon>Fungi</taxon>
        <taxon>Dikarya</taxon>
        <taxon>Ascomycota</taxon>
        <taxon>Pezizomycotina</taxon>
        <taxon>Leotiomycetes</taxon>
        <taxon>Helotiales</taxon>
        <taxon>Ploettnerulaceae</taxon>
        <taxon>Oculimacula</taxon>
    </lineage>
</organism>
<dbReference type="PANTHER" id="PTHR47843">
    <property type="entry name" value="BTB DOMAIN-CONTAINING PROTEIN-RELATED"/>
    <property type="match status" value="1"/>
</dbReference>
<protein>
    <recommendedName>
        <fullName evidence="1">BTB domain-containing protein</fullName>
    </recommendedName>
</protein>
<dbReference type="Proteomes" id="UP001595075">
    <property type="component" value="Unassembled WGS sequence"/>
</dbReference>